<protein>
    <submittedName>
        <fullName evidence="2">Uncharacterized protein</fullName>
    </submittedName>
</protein>
<dbReference type="AlphaFoldDB" id="A0A4R5CDL2"/>
<gene>
    <name evidence="2" type="ORF">E0F76_14570</name>
</gene>
<organism evidence="2 3">
    <name type="scientific">Flavobacterium cellulosilyticum</name>
    <dbReference type="NCBI Taxonomy" id="2541731"/>
    <lineage>
        <taxon>Bacteria</taxon>
        <taxon>Pseudomonadati</taxon>
        <taxon>Bacteroidota</taxon>
        <taxon>Flavobacteriia</taxon>
        <taxon>Flavobacteriales</taxon>
        <taxon>Flavobacteriaceae</taxon>
        <taxon>Flavobacterium</taxon>
    </lineage>
</organism>
<evidence type="ECO:0000313" key="2">
    <source>
        <dbReference type="EMBL" id="TDD95264.1"/>
    </source>
</evidence>
<proteinExistence type="predicted"/>
<keyword evidence="3" id="KW-1185">Reference proteome</keyword>
<keyword evidence="1" id="KW-0732">Signal</keyword>
<name>A0A4R5CDL2_9FLAO</name>
<evidence type="ECO:0000313" key="3">
    <source>
        <dbReference type="Proteomes" id="UP000295479"/>
    </source>
</evidence>
<dbReference type="EMBL" id="SMFK01000011">
    <property type="protein sequence ID" value="TDD95264.1"/>
    <property type="molecule type" value="Genomic_DNA"/>
</dbReference>
<sequence>MKNYKLILFSILLAFTATSSSTLNEFTKSTRVITIKLDEAGTGLILHDGLSNGPNIRTIVSAGDVIIWKLIPNQGIDSLVGIQVKEDNVSIFTADIVRRRDGSLIGTIGDFLPGTAESYGINYSINGVSYYHDPVIQIHD</sequence>
<feature type="signal peptide" evidence="1">
    <location>
        <begin position="1"/>
        <end position="19"/>
    </location>
</feature>
<feature type="chain" id="PRO_5020409324" evidence="1">
    <location>
        <begin position="20"/>
        <end position="140"/>
    </location>
</feature>
<dbReference type="Proteomes" id="UP000295479">
    <property type="component" value="Unassembled WGS sequence"/>
</dbReference>
<dbReference type="OrthoDB" id="981009at2"/>
<comment type="caution">
    <text evidence="2">The sequence shown here is derived from an EMBL/GenBank/DDBJ whole genome shotgun (WGS) entry which is preliminary data.</text>
</comment>
<evidence type="ECO:0000256" key="1">
    <source>
        <dbReference type="SAM" id="SignalP"/>
    </source>
</evidence>
<accession>A0A4R5CDL2</accession>
<dbReference type="RefSeq" id="WP_132007635.1">
    <property type="nucleotide sequence ID" value="NZ_SMFK01000011.1"/>
</dbReference>
<reference evidence="2 3" key="1">
    <citation type="submission" date="2019-03" db="EMBL/GenBank/DDBJ databases">
        <title>Flavobacterium AR-3-4 sp. nov. isolated from arctic soil.</title>
        <authorList>
            <person name="Chaudhary D.K."/>
        </authorList>
    </citation>
    <scope>NUCLEOTIDE SEQUENCE [LARGE SCALE GENOMIC DNA]</scope>
    <source>
        <strain evidence="2 3">AR-3-4</strain>
    </source>
</reference>